<dbReference type="InterPro" id="IPR016181">
    <property type="entry name" value="Acyl_CoA_acyltransferase"/>
</dbReference>
<dbReference type="PANTHER" id="PTHR43877">
    <property type="entry name" value="AMINOALKYLPHOSPHONATE N-ACETYLTRANSFERASE-RELATED-RELATED"/>
    <property type="match status" value="1"/>
</dbReference>
<dbReference type="Pfam" id="PF00583">
    <property type="entry name" value="Acetyltransf_1"/>
    <property type="match status" value="1"/>
</dbReference>
<name>A0A0F9SAE5_9ZZZZ</name>
<keyword evidence="1" id="KW-0808">Transferase</keyword>
<dbReference type="Gene3D" id="3.40.630.30">
    <property type="match status" value="1"/>
</dbReference>
<reference evidence="4" key="1">
    <citation type="journal article" date="2015" name="Nature">
        <title>Complex archaea that bridge the gap between prokaryotes and eukaryotes.</title>
        <authorList>
            <person name="Spang A."/>
            <person name="Saw J.H."/>
            <person name="Jorgensen S.L."/>
            <person name="Zaremba-Niedzwiedzka K."/>
            <person name="Martijn J."/>
            <person name="Lind A.E."/>
            <person name="van Eijk R."/>
            <person name="Schleper C."/>
            <person name="Guy L."/>
            <person name="Ettema T.J."/>
        </authorList>
    </citation>
    <scope>NUCLEOTIDE SEQUENCE</scope>
</reference>
<dbReference type="GO" id="GO:0016747">
    <property type="term" value="F:acyltransferase activity, transferring groups other than amino-acyl groups"/>
    <property type="evidence" value="ECO:0007669"/>
    <property type="project" value="InterPro"/>
</dbReference>
<keyword evidence="2" id="KW-0012">Acyltransferase</keyword>
<protein>
    <recommendedName>
        <fullName evidence="3">N-acetyltransferase domain-containing protein</fullName>
    </recommendedName>
</protein>
<dbReference type="PANTHER" id="PTHR43877:SF2">
    <property type="entry name" value="AMINOALKYLPHOSPHONATE N-ACETYLTRANSFERASE-RELATED"/>
    <property type="match status" value="1"/>
</dbReference>
<comment type="caution">
    <text evidence="4">The sequence shown here is derived from an EMBL/GenBank/DDBJ whole genome shotgun (WGS) entry which is preliminary data.</text>
</comment>
<evidence type="ECO:0000256" key="2">
    <source>
        <dbReference type="ARBA" id="ARBA00023315"/>
    </source>
</evidence>
<evidence type="ECO:0000313" key="4">
    <source>
        <dbReference type="EMBL" id="KKN64019.1"/>
    </source>
</evidence>
<evidence type="ECO:0000259" key="3">
    <source>
        <dbReference type="PROSITE" id="PS51186"/>
    </source>
</evidence>
<evidence type="ECO:0000256" key="1">
    <source>
        <dbReference type="ARBA" id="ARBA00022679"/>
    </source>
</evidence>
<accession>A0A0F9SAE5</accession>
<feature type="domain" description="N-acetyltransferase" evidence="3">
    <location>
        <begin position="6"/>
        <end position="157"/>
    </location>
</feature>
<dbReference type="SUPFAM" id="SSF55729">
    <property type="entry name" value="Acyl-CoA N-acyltransferases (Nat)"/>
    <property type="match status" value="1"/>
</dbReference>
<dbReference type="AlphaFoldDB" id="A0A0F9SAE5"/>
<dbReference type="InterPro" id="IPR050832">
    <property type="entry name" value="Bact_Acetyltransf"/>
</dbReference>
<organism evidence="4">
    <name type="scientific">marine sediment metagenome</name>
    <dbReference type="NCBI Taxonomy" id="412755"/>
    <lineage>
        <taxon>unclassified sequences</taxon>
        <taxon>metagenomes</taxon>
        <taxon>ecological metagenomes</taxon>
    </lineage>
</organism>
<proteinExistence type="predicted"/>
<dbReference type="CDD" id="cd04301">
    <property type="entry name" value="NAT_SF"/>
    <property type="match status" value="1"/>
</dbReference>
<dbReference type="EMBL" id="LAZR01000570">
    <property type="protein sequence ID" value="KKN64019.1"/>
    <property type="molecule type" value="Genomic_DNA"/>
</dbReference>
<dbReference type="PROSITE" id="PS51186">
    <property type="entry name" value="GNAT"/>
    <property type="match status" value="1"/>
</dbReference>
<gene>
    <name evidence="4" type="ORF">LCGC14_0496060</name>
</gene>
<dbReference type="InterPro" id="IPR000182">
    <property type="entry name" value="GNAT_dom"/>
</dbReference>
<sequence>MNGSFMQLVDLNPNDPDVVNVFDDIDRLINSLYPVATAQSLELNELTLPNVYAIGLKTDEGIIACGAIVEKFDTQPYGEIRRLYVKPSHRGKGLSRRIMQILLHQAGEKQIPLIRLETGPKQIKSINLYENLGFKRCSSFGSYIDNPQSVFMELGLSQ</sequence>